<keyword evidence="4" id="KW-1185">Reference proteome</keyword>
<dbReference type="Gene3D" id="3.40.50.2020">
    <property type="match status" value="1"/>
</dbReference>
<accession>A0A563W4S0</accession>
<evidence type="ECO:0000259" key="2">
    <source>
        <dbReference type="Pfam" id="PF00156"/>
    </source>
</evidence>
<dbReference type="Gene3D" id="3.30.1310.20">
    <property type="entry name" value="PRTase-like"/>
    <property type="match status" value="1"/>
</dbReference>
<evidence type="ECO:0000313" key="4">
    <source>
        <dbReference type="Proteomes" id="UP000320055"/>
    </source>
</evidence>
<dbReference type="InterPro" id="IPR029057">
    <property type="entry name" value="PRTase-like"/>
</dbReference>
<dbReference type="AlphaFoldDB" id="A0A563W4S0"/>
<keyword evidence="3" id="KW-0808">Transferase</keyword>
<reference evidence="3 4" key="1">
    <citation type="submission" date="2019-01" db="EMBL/GenBank/DDBJ databases">
        <authorList>
            <person name="Brito A."/>
        </authorList>
    </citation>
    <scope>NUCLEOTIDE SEQUENCE [LARGE SCALE GENOMIC DNA]</scope>
    <source>
        <strain evidence="3">1</strain>
    </source>
</reference>
<dbReference type="CDD" id="cd06223">
    <property type="entry name" value="PRTases_typeI"/>
    <property type="match status" value="1"/>
</dbReference>
<dbReference type="OrthoDB" id="9810066at2"/>
<organism evidence="3 4">
    <name type="scientific">Hyella patelloides LEGE 07179</name>
    <dbReference type="NCBI Taxonomy" id="945734"/>
    <lineage>
        <taxon>Bacteria</taxon>
        <taxon>Bacillati</taxon>
        <taxon>Cyanobacteriota</taxon>
        <taxon>Cyanophyceae</taxon>
        <taxon>Pleurocapsales</taxon>
        <taxon>Hyellaceae</taxon>
        <taxon>Hyella</taxon>
    </lineage>
</organism>
<protein>
    <submittedName>
        <fullName evidence="3">Phosphoribosyltransferase</fullName>
    </submittedName>
</protein>
<dbReference type="GO" id="GO:0016757">
    <property type="term" value="F:glycosyltransferase activity"/>
    <property type="evidence" value="ECO:0007669"/>
    <property type="project" value="UniProtKB-KW"/>
</dbReference>
<evidence type="ECO:0000256" key="1">
    <source>
        <dbReference type="SAM" id="MobiDB-lite"/>
    </source>
</evidence>
<dbReference type="RefSeq" id="WP_144868048.1">
    <property type="nucleotide sequence ID" value="NZ_LR213842.1"/>
</dbReference>
<feature type="domain" description="Phosphoribosyltransferase" evidence="2">
    <location>
        <begin position="13"/>
        <end position="174"/>
    </location>
</feature>
<name>A0A563W4S0_9CYAN</name>
<keyword evidence="3" id="KW-0328">Glycosyltransferase</keyword>
<gene>
    <name evidence="3" type="ORF">H1P_840018</name>
</gene>
<evidence type="ECO:0000313" key="3">
    <source>
        <dbReference type="EMBL" id="VEP18637.1"/>
    </source>
</evidence>
<sequence length="275" mass="30511">MNRVLLNRKEAGCKLAEKLNTYFNHPQALVLGLPRGGVPVAYEIAKSLHLPLDVCLVKKLGLPQNPEVAVGAVAEEALLHNYSGDITIIDRNTAQMHGVEEEKIQAIAAQVKAELRWRDNCYRQCRPMIPISGRVVIVVDDGIATGLTMHAAVKVLQQHQPERIIIATTVAAISALQQLKPEVDEIICLLKPRYFNAVSLWYEDFPQITDQEVCDLLSQETQMESVVERNGHLPLQKSEVSGRGISRRAMRSESFREASPLGRNVDTEVGSSIYA</sequence>
<feature type="region of interest" description="Disordered" evidence="1">
    <location>
        <begin position="238"/>
        <end position="259"/>
    </location>
</feature>
<dbReference type="EMBL" id="CAACVJ010000692">
    <property type="protein sequence ID" value="VEP18637.1"/>
    <property type="molecule type" value="Genomic_DNA"/>
</dbReference>
<dbReference type="InterPro" id="IPR000836">
    <property type="entry name" value="PRTase_dom"/>
</dbReference>
<dbReference type="Proteomes" id="UP000320055">
    <property type="component" value="Unassembled WGS sequence"/>
</dbReference>
<dbReference type="Pfam" id="PF00156">
    <property type="entry name" value="Pribosyltran"/>
    <property type="match status" value="1"/>
</dbReference>
<dbReference type="SUPFAM" id="SSF53271">
    <property type="entry name" value="PRTase-like"/>
    <property type="match status" value="1"/>
</dbReference>
<proteinExistence type="predicted"/>